<accession>A0ABW0ZYC4</accession>
<evidence type="ECO:0000313" key="2">
    <source>
        <dbReference type="Proteomes" id="UP001596074"/>
    </source>
</evidence>
<keyword evidence="2" id="KW-1185">Reference proteome</keyword>
<dbReference type="EMBL" id="JBHSON010000030">
    <property type="protein sequence ID" value="MFC5748309.1"/>
    <property type="molecule type" value="Genomic_DNA"/>
</dbReference>
<proteinExistence type="predicted"/>
<dbReference type="RefSeq" id="WP_378283962.1">
    <property type="nucleotide sequence ID" value="NZ_JBHSON010000030.1"/>
</dbReference>
<gene>
    <name evidence="1" type="ORF">ACFPZN_22005</name>
</gene>
<name>A0ABW0ZYC4_9ACTN</name>
<reference evidence="2" key="1">
    <citation type="journal article" date="2019" name="Int. J. Syst. Evol. Microbiol.">
        <title>The Global Catalogue of Microorganisms (GCM) 10K type strain sequencing project: providing services to taxonomists for standard genome sequencing and annotation.</title>
        <authorList>
            <consortium name="The Broad Institute Genomics Platform"/>
            <consortium name="The Broad Institute Genome Sequencing Center for Infectious Disease"/>
            <person name="Wu L."/>
            <person name="Ma J."/>
        </authorList>
    </citation>
    <scope>NUCLEOTIDE SEQUENCE [LARGE SCALE GENOMIC DNA]</scope>
    <source>
        <strain evidence="2">KCTC 42087</strain>
    </source>
</reference>
<protein>
    <submittedName>
        <fullName evidence="1">Uncharacterized protein</fullName>
    </submittedName>
</protein>
<sequence length="52" mass="5382">MTEIEGAGGRAFAVGAALGVPGDVDTLFAGLEARLDKHLGVPPEETTPERFD</sequence>
<organism evidence="1 2">
    <name type="scientific">Actinomadura rugatobispora</name>
    <dbReference type="NCBI Taxonomy" id="1994"/>
    <lineage>
        <taxon>Bacteria</taxon>
        <taxon>Bacillati</taxon>
        <taxon>Actinomycetota</taxon>
        <taxon>Actinomycetes</taxon>
        <taxon>Streptosporangiales</taxon>
        <taxon>Thermomonosporaceae</taxon>
        <taxon>Actinomadura</taxon>
    </lineage>
</organism>
<comment type="caution">
    <text evidence="1">The sequence shown here is derived from an EMBL/GenBank/DDBJ whole genome shotgun (WGS) entry which is preliminary data.</text>
</comment>
<dbReference type="Proteomes" id="UP001596074">
    <property type="component" value="Unassembled WGS sequence"/>
</dbReference>
<evidence type="ECO:0000313" key="1">
    <source>
        <dbReference type="EMBL" id="MFC5748309.1"/>
    </source>
</evidence>